<dbReference type="InterPro" id="IPR001590">
    <property type="entry name" value="Peptidase_M12B"/>
</dbReference>
<dbReference type="CDD" id="cd04273">
    <property type="entry name" value="ZnMc_ADAMTS_like"/>
    <property type="match status" value="1"/>
</dbReference>
<gene>
    <name evidence="5" type="ORF">O3P69_009031</name>
</gene>
<evidence type="ECO:0000256" key="1">
    <source>
        <dbReference type="ARBA" id="ARBA00023157"/>
    </source>
</evidence>
<dbReference type="AlphaFoldDB" id="A0AAW0TRE8"/>
<keyword evidence="1" id="KW-1015">Disulfide bond</keyword>
<keyword evidence="2" id="KW-0862">Zinc</keyword>
<keyword evidence="6" id="KW-1185">Reference proteome</keyword>
<dbReference type="PROSITE" id="PS50215">
    <property type="entry name" value="ADAM_MEPRO"/>
    <property type="match status" value="1"/>
</dbReference>
<dbReference type="InterPro" id="IPR002870">
    <property type="entry name" value="Peptidase_M12B_N"/>
</dbReference>
<feature type="region of interest" description="Disordered" evidence="3">
    <location>
        <begin position="229"/>
        <end position="251"/>
    </location>
</feature>
<dbReference type="GO" id="GO:0006508">
    <property type="term" value="P:proteolysis"/>
    <property type="evidence" value="ECO:0007669"/>
    <property type="project" value="InterPro"/>
</dbReference>
<feature type="active site" evidence="2">
    <location>
        <position position="403"/>
    </location>
</feature>
<proteinExistence type="predicted"/>
<dbReference type="PANTHER" id="PTHR11905:SF256">
    <property type="entry name" value="PEPTIDASE M12B DOMAIN-CONTAINING PROTEIN"/>
    <property type="match status" value="1"/>
</dbReference>
<feature type="binding site" evidence="2">
    <location>
        <position position="412"/>
    </location>
    <ligand>
        <name>Zn(2+)</name>
        <dbReference type="ChEBI" id="CHEBI:29105"/>
        <note>catalytic</note>
    </ligand>
</feature>
<evidence type="ECO:0000313" key="5">
    <source>
        <dbReference type="EMBL" id="KAK8389753.1"/>
    </source>
</evidence>
<organism evidence="5 6">
    <name type="scientific">Scylla paramamosain</name>
    <name type="common">Mud crab</name>
    <dbReference type="NCBI Taxonomy" id="85552"/>
    <lineage>
        <taxon>Eukaryota</taxon>
        <taxon>Metazoa</taxon>
        <taxon>Ecdysozoa</taxon>
        <taxon>Arthropoda</taxon>
        <taxon>Crustacea</taxon>
        <taxon>Multicrustacea</taxon>
        <taxon>Malacostraca</taxon>
        <taxon>Eumalacostraca</taxon>
        <taxon>Eucarida</taxon>
        <taxon>Decapoda</taxon>
        <taxon>Pleocyemata</taxon>
        <taxon>Brachyura</taxon>
        <taxon>Eubrachyura</taxon>
        <taxon>Portunoidea</taxon>
        <taxon>Portunidae</taxon>
        <taxon>Portuninae</taxon>
        <taxon>Scylla</taxon>
    </lineage>
</organism>
<dbReference type="Proteomes" id="UP001487740">
    <property type="component" value="Unassembled WGS sequence"/>
</dbReference>
<accession>A0AAW0TRE8</accession>
<reference evidence="5 6" key="1">
    <citation type="submission" date="2023-03" db="EMBL/GenBank/DDBJ databases">
        <title>High-quality genome of Scylla paramamosain provides insights in environmental adaptation.</title>
        <authorList>
            <person name="Zhang L."/>
        </authorList>
    </citation>
    <scope>NUCLEOTIDE SEQUENCE [LARGE SCALE GENOMIC DNA]</scope>
    <source>
        <strain evidence="5">LZ_2023a</strain>
        <tissue evidence="5">Muscle</tissue>
    </source>
</reference>
<comment type="caution">
    <text evidence="2">Lacks conserved residue(s) required for the propagation of feature annotation.</text>
</comment>
<dbReference type="EMBL" id="JARAKH010000027">
    <property type="protein sequence ID" value="KAK8389753.1"/>
    <property type="molecule type" value="Genomic_DNA"/>
</dbReference>
<evidence type="ECO:0000256" key="2">
    <source>
        <dbReference type="PROSITE-ProRule" id="PRU00276"/>
    </source>
</evidence>
<dbReference type="GO" id="GO:0046872">
    <property type="term" value="F:metal ion binding"/>
    <property type="evidence" value="ECO:0007669"/>
    <property type="project" value="UniProtKB-KW"/>
</dbReference>
<name>A0AAW0TRE8_SCYPA</name>
<dbReference type="PANTHER" id="PTHR11905">
    <property type="entry name" value="ADAM A DISINTEGRIN AND METALLOPROTEASE DOMAIN"/>
    <property type="match status" value="1"/>
</dbReference>
<evidence type="ECO:0000259" key="4">
    <source>
        <dbReference type="PROSITE" id="PS50215"/>
    </source>
</evidence>
<evidence type="ECO:0000256" key="3">
    <source>
        <dbReference type="SAM" id="MobiDB-lite"/>
    </source>
</evidence>
<dbReference type="Pfam" id="PF01562">
    <property type="entry name" value="Pep_M12B_propep"/>
    <property type="match status" value="1"/>
</dbReference>
<protein>
    <recommendedName>
        <fullName evidence="4">Peptidase M12B domain-containing protein</fullName>
    </recommendedName>
</protein>
<dbReference type="Pfam" id="PF01421">
    <property type="entry name" value="Reprolysin"/>
    <property type="match status" value="1"/>
</dbReference>
<comment type="caution">
    <text evidence="5">The sequence shown here is derived from an EMBL/GenBank/DDBJ whole genome shotgun (WGS) entry which is preliminary data.</text>
</comment>
<dbReference type="InterPro" id="IPR024079">
    <property type="entry name" value="MetalloPept_cat_dom_sf"/>
</dbReference>
<feature type="binding site" evidence="2">
    <location>
        <position position="402"/>
    </location>
    <ligand>
        <name>Zn(2+)</name>
        <dbReference type="ChEBI" id="CHEBI:29105"/>
        <note>catalytic</note>
    </ligand>
</feature>
<dbReference type="GO" id="GO:0004222">
    <property type="term" value="F:metalloendopeptidase activity"/>
    <property type="evidence" value="ECO:0007669"/>
    <property type="project" value="InterPro"/>
</dbReference>
<feature type="binding site" evidence="2">
    <location>
        <position position="406"/>
    </location>
    <ligand>
        <name>Zn(2+)</name>
        <dbReference type="ChEBI" id="CHEBI:29105"/>
        <note>catalytic</note>
    </ligand>
</feature>
<feature type="compositionally biased region" description="Basic residues" evidence="3">
    <location>
        <begin position="241"/>
        <end position="250"/>
    </location>
</feature>
<feature type="compositionally biased region" description="Basic and acidic residues" evidence="3">
    <location>
        <begin position="229"/>
        <end position="240"/>
    </location>
</feature>
<dbReference type="Gene3D" id="3.40.390.10">
    <property type="entry name" value="Collagenase (Catalytic Domain)"/>
    <property type="match status" value="1"/>
</dbReference>
<dbReference type="SUPFAM" id="SSF55486">
    <property type="entry name" value="Metalloproteases ('zincins'), catalytic domain"/>
    <property type="match status" value="1"/>
</dbReference>
<sequence>MAPSLPRWRGGGDAIAAQGGIIGATSGRAQPATPADRRTLKTHRAGAEYAGTLTSYAVTTPVRVSSDGAFLTHHLHHAHHPSRTKRDASTADHELHYSLDLDGEEHQVTLRPNTQFVAPHAVVERVRGGQVGGDWGEVIGGRPSCHYHGYVKNHTTSTAALSTCNGLTGFVRTDHEEYLIEPVQDHTPAHPGAPHPHLVYKRSALPTPESHTCSSDTYERAIHARSMWEAEQEKAETSEARRRRRRRKRSVSLERNVEVTVVADKKMVDYYSNEDLTTYILTVMNMVSSVFHDASIGNAVNIYVVRIILLEDDQHEALEISHNADDTLRSFCQWQQMINPGNETHPHHHDVAVLLTRYNICSRVSDWCATLGVSEIAGMCQPLRSCNVNEDTGLQISYTIAHELGHNFGMNHDGPQNGM</sequence>
<evidence type="ECO:0000313" key="6">
    <source>
        <dbReference type="Proteomes" id="UP001487740"/>
    </source>
</evidence>
<feature type="domain" description="Peptidase M12B" evidence="4">
    <location>
        <begin position="255"/>
        <end position="419"/>
    </location>
</feature>
<keyword evidence="2" id="KW-0479">Metal-binding</keyword>